<dbReference type="RefSeq" id="WP_228854664.1">
    <property type="nucleotide sequence ID" value="NZ_AP024086.1"/>
</dbReference>
<dbReference type="KEGG" id="dbk:DGMP_29850"/>
<name>A0A8D5FIL0_9BACT</name>
<organism evidence="1 2">
    <name type="scientific">Desulfomarina profundi</name>
    <dbReference type="NCBI Taxonomy" id="2772557"/>
    <lineage>
        <taxon>Bacteria</taxon>
        <taxon>Pseudomonadati</taxon>
        <taxon>Thermodesulfobacteriota</taxon>
        <taxon>Desulfobulbia</taxon>
        <taxon>Desulfobulbales</taxon>
        <taxon>Desulfobulbaceae</taxon>
        <taxon>Desulfomarina</taxon>
    </lineage>
</organism>
<keyword evidence="2" id="KW-1185">Reference proteome</keyword>
<reference evidence="1" key="1">
    <citation type="submission" date="2020-09" db="EMBL/GenBank/DDBJ databases">
        <title>Desulfogranum mesoprofundum gen. nov., sp. nov., a novel mesophilic, sulfate-reducing chemolithoautotroph isolated from a deep-sea hydrothermal vent chimney in the Suiyo Seamount.</title>
        <authorList>
            <person name="Hashimoto Y."/>
            <person name="Nakagawa S."/>
        </authorList>
    </citation>
    <scope>NUCLEOTIDE SEQUENCE</scope>
    <source>
        <strain evidence="1">KT2</strain>
    </source>
</reference>
<evidence type="ECO:0000313" key="2">
    <source>
        <dbReference type="Proteomes" id="UP000826725"/>
    </source>
</evidence>
<gene>
    <name evidence="1" type="ORF">DGMP_29850</name>
</gene>
<sequence length="226" mass="25549">MQKRNWLMFLCLASVFFFFIYSTPHAKSNIPRITVHFKNVDLSTCVTTILRLAGSSAKIIIDKDIKKKITKSVQNKRWDQVLKDILDENNLQLIKQANSTYLIVKNRKKTIVLTEESLNLPDPEKDCPPDGLITLGYKYSTGTNPYGLIGKCVKIKNVTPIQYMDARKALVTWSYRGGSGTVLVEDRSEKGTALNNTRFMTGIIIGTYDYTSVLGAKMIIPHLVLR</sequence>
<evidence type="ECO:0000313" key="1">
    <source>
        <dbReference type="EMBL" id="BCL62292.1"/>
    </source>
</evidence>
<dbReference type="AlphaFoldDB" id="A0A8D5FIL0"/>
<evidence type="ECO:0008006" key="3">
    <source>
        <dbReference type="Google" id="ProtNLM"/>
    </source>
</evidence>
<protein>
    <recommendedName>
        <fullName evidence="3">Secretin/TonB short N-terminal domain-containing protein</fullName>
    </recommendedName>
</protein>
<dbReference type="Proteomes" id="UP000826725">
    <property type="component" value="Chromosome"/>
</dbReference>
<accession>A0A8D5FIL0</accession>
<dbReference type="EMBL" id="AP024086">
    <property type="protein sequence ID" value="BCL62292.1"/>
    <property type="molecule type" value="Genomic_DNA"/>
</dbReference>
<proteinExistence type="predicted"/>